<feature type="transmembrane region" description="Helical" evidence="1">
    <location>
        <begin position="168"/>
        <end position="184"/>
    </location>
</feature>
<feature type="transmembrane region" description="Helical" evidence="1">
    <location>
        <begin position="64"/>
        <end position="82"/>
    </location>
</feature>
<organism evidence="2 3">
    <name type="scientific">Halobacillus trueperi</name>
    <dbReference type="NCBI Taxonomy" id="156205"/>
    <lineage>
        <taxon>Bacteria</taxon>
        <taxon>Bacillati</taxon>
        <taxon>Bacillota</taxon>
        <taxon>Bacilli</taxon>
        <taxon>Bacillales</taxon>
        <taxon>Bacillaceae</taxon>
        <taxon>Halobacillus</taxon>
    </lineage>
</organism>
<name>A0A3D8VI59_9BACI</name>
<feature type="transmembrane region" description="Helical" evidence="1">
    <location>
        <begin position="141"/>
        <end position="161"/>
    </location>
</feature>
<accession>A0A3D8VI59</accession>
<evidence type="ECO:0000313" key="3">
    <source>
        <dbReference type="Proteomes" id="UP000257032"/>
    </source>
</evidence>
<dbReference type="Proteomes" id="UP000257032">
    <property type="component" value="Unassembled WGS sequence"/>
</dbReference>
<dbReference type="InterPro" id="IPR025495">
    <property type="entry name" value="DUF4386"/>
</dbReference>
<protein>
    <submittedName>
        <fullName evidence="2">DUF4386 domain-containing protein</fullName>
    </submittedName>
</protein>
<dbReference type="Pfam" id="PF14329">
    <property type="entry name" value="DUF4386"/>
    <property type="match status" value="1"/>
</dbReference>
<evidence type="ECO:0000313" key="2">
    <source>
        <dbReference type="EMBL" id="RDY69067.1"/>
    </source>
</evidence>
<feature type="transmembrane region" description="Helical" evidence="1">
    <location>
        <begin position="15"/>
        <end position="36"/>
    </location>
</feature>
<reference evidence="2 3" key="1">
    <citation type="submission" date="2018-08" db="EMBL/GenBank/DDBJ databases">
        <title>Genome sequence of strict halophilic Halobacillus trueperi SS1 isolated from Lunsu, a salty water body of North West Himalayas.</title>
        <authorList>
            <person name="Gupta S."/>
            <person name="Sharma P."/>
            <person name="Dev K."/>
            <person name="Baumler D."/>
            <person name="Sourirajan A."/>
        </authorList>
    </citation>
    <scope>NUCLEOTIDE SEQUENCE [LARGE SCALE GENOMIC DNA]</scope>
    <source>
        <strain evidence="2 3">SS1</strain>
    </source>
</reference>
<dbReference type="AlphaFoldDB" id="A0A3D8VI59"/>
<keyword evidence="1" id="KW-1133">Transmembrane helix</keyword>
<feature type="transmembrane region" description="Helical" evidence="1">
    <location>
        <begin position="204"/>
        <end position="222"/>
    </location>
</feature>
<evidence type="ECO:0000256" key="1">
    <source>
        <dbReference type="SAM" id="Phobius"/>
    </source>
</evidence>
<gene>
    <name evidence="2" type="ORF">DXT76_17380</name>
</gene>
<sequence>MKKLNKSEDFQRKPAIIAGMSLLLMTLAAFFSYGYAHSSLVVYEDAAKTHDLLQSSLSLFHLEIVGWVVIIITDLIVSWAFYKVLKPIHSSYALLAGVLRLFYTIILTTAVFRLWMVSQVIQSDSGAAPQVMANILSFEKIWSMGLIVFGVHLIMVGFLALKADFIPKWISILLMIAGVSYLLIHSMYNGLPQYETLTTTIETVLSLPMMIGELGFGIWLLVKGIKAKPSPRTSYLGAS</sequence>
<keyword evidence="1" id="KW-0812">Transmembrane</keyword>
<feature type="transmembrane region" description="Helical" evidence="1">
    <location>
        <begin position="94"/>
        <end position="116"/>
    </location>
</feature>
<proteinExistence type="predicted"/>
<dbReference type="RefSeq" id="WP_115894917.1">
    <property type="nucleotide sequence ID" value="NZ_QTLC01000064.1"/>
</dbReference>
<comment type="caution">
    <text evidence="2">The sequence shown here is derived from an EMBL/GenBank/DDBJ whole genome shotgun (WGS) entry which is preliminary data.</text>
</comment>
<dbReference type="EMBL" id="QTLC01000064">
    <property type="protein sequence ID" value="RDY69067.1"/>
    <property type="molecule type" value="Genomic_DNA"/>
</dbReference>
<keyword evidence="1" id="KW-0472">Membrane</keyword>